<feature type="transmembrane region" description="Helical" evidence="7">
    <location>
        <begin position="52"/>
        <end position="77"/>
    </location>
</feature>
<dbReference type="PANTHER" id="PTHR30250:SF10">
    <property type="entry name" value="LIPOPOLYSACCHARIDE BIOSYNTHESIS PROTEIN WZXC"/>
    <property type="match status" value="1"/>
</dbReference>
<gene>
    <name evidence="8" type="ORF">CJD35_04590</name>
</gene>
<evidence type="ECO:0000256" key="4">
    <source>
        <dbReference type="ARBA" id="ARBA00022692"/>
    </source>
</evidence>
<dbReference type="KEGG" id="shyd:CJD35_04590"/>
<dbReference type="Pfam" id="PF13440">
    <property type="entry name" value="Polysacc_synt_3"/>
    <property type="match status" value="1"/>
</dbReference>
<evidence type="ECO:0000256" key="2">
    <source>
        <dbReference type="ARBA" id="ARBA00007430"/>
    </source>
</evidence>
<feature type="transmembrane region" description="Helical" evidence="7">
    <location>
        <begin position="89"/>
        <end position="113"/>
    </location>
</feature>
<feature type="transmembrane region" description="Helical" evidence="7">
    <location>
        <begin position="391"/>
        <end position="409"/>
    </location>
</feature>
<evidence type="ECO:0000256" key="7">
    <source>
        <dbReference type="SAM" id="Phobius"/>
    </source>
</evidence>
<dbReference type="CDD" id="cd13127">
    <property type="entry name" value="MATE_tuaB_like"/>
    <property type="match status" value="1"/>
</dbReference>
<dbReference type="InterPro" id="IPR050833">
    <property type="entry name" value="Poly_Biosynth_Transport"/>
</dbReference>
<evidence type="ECO:0000256" key="1">
    <source>
        <dbReference type="ARBA" id="ARBA00004651"/>
    </source>
</evidence>
<feature type="transmembrane region" description="Helical" evidence="7">
    <location>
        <begin position="183"/>
        <end position="203"/>
    </location>
</feature>
<feature type="transmembrane region" description="Helical" evidence="7">
    <location>
        <begin position="331"/>
        <end position="352"/>
    </location>
</feature>
<feature type="transmembrane region" description="Helical" evidence="7">
    <location>
        <begin position="421"/>
        <end position="441"/>
    </location>
</feature>
<dbReference type="GO" id="GO:0005886">
    <property type="term" value="C:plasma membrane"/>
    <property type="evidence" value="ECO:0007669"/>
    <property type="project" value="UniProtKB-SubCell"/>
</dbReference>
<comment type="subcellular location">
    <subcellularLocation>
        <location evidence="1">Cell membrane</location>
        <topology evidence="1">Multi-pass membrane protein</topology>
    </subcellularLocation>
</comment>
<keyword evidence="4 7" id="KW-0812">Transmembrane</keyword>
<reference evidence="8 9" key="1">
    <citation type="submission" date="2017-08" db="EMBL/GenBank/DDBJ databases">
        <title>Whole Genome Sequence of Sphingobium hydrophobicum C1: Insights into Adaption to the Electronic-waste Contaminated Sediment.</title>
        <authorList>
            <person name="Song D."/>
            <person name="Chen X."/>
            <person name="Xu M."/>
        </authorList>
    </citation>
    <scope>NUCLEOTIDE SEQUENCE [LARGE SCALE GENOMIC DNA]</scope>
    <source>
        <strain evidence="8 9">C1</strain>
    </source>
</reference>
<sequence length="495" mass="52616">MSLQDADANDAGFGARIRSAIFWRSGSQIVSQMMSWVVTLAVIRLLDPSDYGLFAMTQVILNFATFLNGYGLVSALVQSDKLDSHRLRQAFTIMLLLNGSLALLQLGIAPIAADYYDQPMVADLLRVQALLYLSTPFISIPEAIMGRALDFKRPALVNLIAAIASAAVALVGALSGWGVWTLVFAPIAGFWVKGLGYVLATGFRPIPTFDFRGTGAMVAYGASLLGGQLFWIIQSQADIFIGGRVLEPHQLGLYAEALFLTQIFVSKFIPPLNDVAFPAYARMQKDPSRVAWSFCKAVRLLLLISCPVYLGMAVTAEPLVETLFGAKWLEMAPFVAVLALAMPFMTLQVMFAPVSNALGRPGTTARIAGVGAVLMPVAFLIGISFGAIGLAWAWLGAFPILTIVTARLAGAPMGLRLIDLVRAAAPGLGCAILMAGVVLAVDRILPPLAAPVRLAVLVPTGGIAFLAALMLCARGTLMELVALVIRRASPVQAPA</sequence>
<evidence type="ECO:0000313" key="8">
    <source>
        <dbReference type="EMBL" id="ASY43805.1"/>
    </source>
</evidence>
<dbReference type="AlphaFoldDB" id="A0A249MRJ7"/>
<feature type="transmembrane region" description="Helical" evidence="7">
    <location>
        <begin position="156"/>
        <end position="177"/>
    </location>
</feature>
<feature type="transmembrane region" description="Helical" evidence="7">
    <location>
        <begin position="290"/>
        <end position="311"/>
    </location>
</feature>
<dbReference type="PANTHER" id="PTHR30250">
    <property type="entry name" value="PST FAMILY PREDICTED COLANIC ACID TRANSPORTER"/>
    <property type="match status" value="1"/>
</dbReference>
<dbReference type="EMBL" id="CP022745">
    <property type="protein sequence ID" value="ASY43805.1"/>
    <property type="molecule type" value="Genomic_DNA"/>
</dbReference>
<evidence type="ECO:0000256" key="3">
    <source>
        <dbReference type="ARBA" id="ARBA00022475"/>
    </source>
</evidence>
<protein>
    <submittedName>
        <fullName evidence="8">Lipopolysaccharide biosynthesis protein</fullName>
    </submittedName>
</protein>
<evidence type="ECO:0000256" key="5">
    <source>
        <dbReference type="ARBA" id="ARBA00022989"/>
    </source>
</evidence>
<feature type="transmembrane region" description="Helical" evidence="7">
    <location>
        <begin position="364"/>
        <end position="385"/>
    </location>
</feature>
<feature type="transmembrane region" description="Helical" evidence="7">
    <location>
        <begin position="21"/>
        <end position="46"/>
    </location>
</feature>
<name>A0A249MRJ7_SPHXE</name>
<feature type="transmembrane region" description="Helical" evidence="7">
    <location>
        <begin position="215"/>
        <end position="233"/>
    </location>
</feature>
<feature type="transmembrane region" description="Helical" evidence="7">
    <location>
        <begin position="461"/>
        <end position="485"/>
    </location>
</feature>
<evidence type="ECO:0000313" key="9">
    <source>
        <dbReference type="Proteomes" id="UP000217141"/>
    </source>
</evidence>
<organism evidence="8 9">
    <name type="scientific">Sphingobium xenophagum</name>
    <dbReference type="NCBI Taxonomy" id="121428"/>
    <lineage>
        <taxon>Bacteria</taxon>
        <taxon>Pseudomonadati</taxon>
        <taxon>Pseudomonadota</taxon>
        <taxon>Alphaproteobacteria</taxon>
        <taxon>Sphingomonadales</taxon>
        <taxon>Sphingomonadaceae</taxon>
        <taxon>Sphingobium</taxon>
    </lineage>
</organism>
<evidence type="ECO:0000256" key="6">
    <source>
        <dbReference type="ARBA" id="ARBA00023136"/>
    </source>
</evidence>
<keyword evidence="5 7" id="KW-1133">Transmembrane helix</keyword>
<dbReference type="RefSeq" id="WP_017182996.1">
    <property type="nucleotide sequence ID" value="NZ_CP022745.1"/>
</dbReference>
<keyword evidence="6 7" id="KW-0472">Membrane</keyword>
<accession>A0A249MRJ7</accession>
<proteinExistence type="inferred from homology"/>
<dbReference type="Proteomes" id="UP000217141">
    <property type="component" value="Chromosome I"/>
</dbReference>
<comment type="similarity">
    <text evidence="2">Belongs to the polysaccharide synthase family.</text>
</comment>
<keyword evidence="3" id="KW-1003">Cell membrane</keyword>